<feature type="transmembrane region" description="Helical" evidence="5">
    <location>
        <begin position="218"/>
        <end position="237"/>
    </location>
</feature>
<feature type="transmembrane region" description="Helical" evidence="5">
    <location>
        <begin position="277"/>
        <end position="310"/>
    </location>
</feature>
<feature type="transmembrane region" description="Helical" evidence="5">
    <location>
        <begin position="244"/>
        <end position="265"/>
    </location>
</feature>
<dbReference type="RefSeq" id="WP_002680881.1">
    <property type="nucleotide sequence ID" value="NZ_CM001795.1"/>
</dbReference>
<dbReference type="InterPro" id="IPR048254">
    <property type="entry name" value="CDP_ALCOHOL_P_TRANSF_CS"/>
</dbReference>
<feature type="transmembrane region" description="Helical" evidence="5">
    <location>
        <begin position="63"/>
        <end position="79"/>
    </location>
</feature>
<proteinExistence type="inferred from homology"/>
<dbReference type="PANTHER" id="PTHR10414">
    <property type="entry name" value="ETHANOLAMINEPHOSPHOTRANSFERASE"/>
    <property type="match status" value="1"/>
</dbReference>
<evidence type="ECO:0008006" key="7">
    <source>
        <dbReference type="Google" id="ProtNLM"/>
    </source>
</evidence>
<dbReference type="EMBL" id="AGDV01000012">
    <property type="protein sequence ID" value="EMB33093.1"/>
    <property type="molecule type" value="Genomic_DNA"/>
</dbReference>
<dbReference type="Pfam" id="PF01066">
    <property type="entry name" value="CDP-OH_P_transf"/>
    <property type="match status" value="1"/>
</dbReference>
<evidence type="ECO:0000256" key="2">
    <source>
        <dbReference type="ARBA" id="ARBA00022679"/>
    </source>
</evidence>
<feature type="transmembrane region" description="Helical" evidence="5">
    <location>
        <begin position="151"/>
        <end position="175"/>
    </location>
</feature>
<dbReference type="PANTHER" id="PTHR10414:SF37">
    <property type="entry name" value="BB IN A BOXCAR, ISOFORM C"/>
    <property type="match status" value="1"/>
</dbReference>
<dbReference type="GO" id="GO:0016780">
    <property type="term" value="F:phosphotransferase activity, for other substituted phosphate groups"/>
    <property type="evidence" value="ECO:0007669"/>
    <property type="project" value="InterPro"/>
</dbReference>
<evidence type="ECO:0000256" key="1">
    <source>
        <dbReference type="ARBA" id="ARBA00004370"/>
    </source>
</evidence>
<evidence type="ECO:0000313" key="6">
    <source>
        <dbReference type="EMBL" id="EMB33093.1"/>
    </source>
</evidence>
<keyword evidence="2 4" id="KW-0808">Transferase</keyword>
<dbReference type="AlphaFoldDB" id="A0A0E2E5G3"/>
<dbReference type="Proteomes" id="UP000011705">
    <property type="component" value="Chromosome"/>
</dbReference>
<gene>
    <name evidence="6" type="ORF">HMPREF9726_01454</name>
</gene>
<organism evidence="6">
    <name type="scientific">Treponema denticola H-22</name>
    <dbReference type="NCBI Taxonomy" id="999432"/>
    <lineage>
        <taxon>Bacteria</taxon>
        <taxon>Pseudomonadati</taxon>
        <taxon>Spirochaetota</taxon>
        <taxon>Spirochaetia</taxon>
        <taxon>Spirochaetales</taxon>
        <taxon>Treponemataceae</taxon>
        <taxon>Treponema</taxon>
    </lineage>
</organism>
<comment type="similarity">
    <text evidence="4">Belongs to the CDP-alcohol phosphatidyltransferase class-I family.</text>
</comment>
<comment type="caution">
    <text evidence="6">The sequence shown here is derived from an EMBL/GenBank/DDBJ whole genome shotgun (WGS) entry which is preliminary data.</text>
</comment>
<reference evidence="6" key="1">
    <citation type="submission" date="2012-01" db="EMBL/GenBank/DDBJ databases">
        <title>The Genome Sequence of Treponema denticola H-22.</title>
        <authorList>
            <consortium name="The Broad Institute Genome Sequencing Platform"/>
            <person name="Earl A."/>
            <person name="Ward D."/>
            <person name="Feldgarden M."/>
            <person name="Gevers D."/>
            <person name="Blanton J.M."/>
            <person name="Fenno C.J."/>
            <person name="Baranova O.V."/>
            <person name="Mathney J."/>
            <person name="Dewhirst F.E."/>
            <person name="Izard J."/>
            <person name="Young S.K."/>
            <person name="Zeng Q."/>
            <person name="Gargeya S."/>
            <person name="Fitzgerald M."/>
            <person name="Haas B."/>
            <person name="Abouelleil A."/>
            <person name="Alvarado L."/>
            <person name="Arachchi H.M."/>
            <person name="Berlin A."/>
            <person name="Chapman S.B."/>
            <person name="Gearin G."/>
            <person name="Goldberg J."/>
            <person name="Griggs A."/>
            <person name="Gujja S."/>
            <person name="Hansen M."/>
            <person name="Heiman D."/>
            <person name="Howarth C."/>
            <person name="Larimer J."/>
            <person name="Lui A."/>
            <person name="MacDonald P.J.P."/>
            <person name="McCowen C."/>
            <person name="Montmayeur A."/>
            <person name="Murphy C."/>
            <person name="Neiman D."/>
            <person name="Pearson M."/>
            <person name="Priest M."/>
            <person name="Roberts A."/>
            <person name="Saif S."/>
            <person name="Shea T."/>
            <person name="Sisk P."/>
            <person name="Stolte C."/>
            <person name="Sykes S."/>
            <person name="Wortman J."/>
            <person name="Nusbaum C."/>
            <person name="Birren B."/>
        </authorList>
    </citation>
    <scope>NUCLEOTIDE SEQUENCE [LARGE SCALE GENOMIC DNA]</scope>
    <source>
        <strain evidence="6">H-22</strain>
    </source>
</reference>
<feature type="transmembrane region" description="Helical" evidence="5">
    <location>
        <begin position="36"/>
        <end position="56"/>
    </location>
</feature>
<accession>A0A0E2E5G3</accession>
<dbReference type="HOGENOM" id="CLU_813633_0_0_12"/>
<dbReference type="GO" id="GO:0016020">
    <property type="term" value="C:membrane"/>
    <property type="evidence" value="ECO:0007669"/>
    <property type="project" value="UniProtKB-SubCell"/>
</dbReference>
<keyword evidence="5" id="KW-0812">Transmembrane</keyword>
<evidence type="ECO:0000256" key="5">
    <source>
        <dbReference type="SAM" id="Phobius"/>
    </source>
</evidence>
<evidence type="ECO:0000256" key="4">
    <source>
        <dbReference type="RuleBase" id="RU003750"/>
    </source>
</evidence>
<name>A0A0E2E5G3_TREDN</name>
<dbReference type="PATRIC" id="fig|999432.5.peg.1508"/>
<dbReference type="GeneID" id="2741636"/>
<dbReference type="InterPro" id="IPR000462">
    <property type="entry name" value="CDP-OH_P_trans"/>
</dbReference>
<dbReference type="InterPro" id="IPR043130">
    <property type="entry name" value="CDP-OH_PTrfase_TM_dom"/>
</dbReference>
<protein>
    <recommendedName>
        <fullName evidence="7">CDP-alcohol phosphatidyltransferase</fullName>
    </recommendedName>
</protein>
<dbReference type="Gene3D" id="1.20.120.1760">
    <property type="match status" value="1"/>
</dbReference>
<sequence length="333" mass="38502">MENYSYSAEDRSLLSPLVYRYFVFPLIKILPESIPANIITIFSNSFVVLSFVVAYLNYLHDTYRFLWLIPIFCWIYIVGDCSDGVQARRTKTGSPLGEYFDHFLDSFVTGLLTGILMLCFRVTNPILLFCVYQFLYLGQIGTFWGRFKDGVMHFSSISTSEGTMVIAIMAALASFSFMRESSLKNIFFTFSIPYIIMFMGFGAAWLTGLIAIFKTKKISIRLVLHLFFSALIGAVLVWKVQAPIFVQTVIITFYNVLFIQSVLSATAEKVKESFPDFLVPISCILYFVAFEYFMIIQVIQIVYLLVRIIIRFLIFFKKYTDCWYWKNPIPSKK</sequence>
<comment type="subcellular location">
    <subcellularLocation>
        <location evidence="1">Membrane</location>
    </subcellularLocation>
</comment>
<feature type="transmembrane region" description="Helical" evidence="5">
    <location>
        <begin position="99"/>
        <end position="119"/>
    </location>
</feature>
<keyword evidence="5" id="KW-1133">Transmembrane helix</keyword>
<dbReference type="InterPro" id="IPR014472">
    <property type="entry name" value="CHOPT"/>
</dbReference>
<dbReference type="GO" id="GO:0008654">
    <property type="term" value="P:phospholipid biosynthetic process"/>
    <property type="evidence" value="ECO:0007669"/>
    <property type="project" value="InterPro"/>
</dbReference>
<keyword evidence="3 5" id="KW-0472">Membrane</keyword>
<feature type="transmembrane region" description="Helical" evidence="5">
    <location>
        <begin position="187"/>
        <end position="212"/>
    </location>
</feature>
<dbReference type="PROSITE" id="PS00379">
    <property type="entry name" value="CDP_ALCOHOL_P_TRANSF"/>
    <property type="match status" value="1"/>
</dbReference>
<evidence type="ECO:0000256" key="3">
    <source>
        <dbReference type="ARBA" id="ARBA00023136"/>
    </source>
</evidence>